<dbReference type="PANTHER" id="PTHR10668">
    <property type="entry name" value="PHYTOENE DEHYDROGENASE"/>
    <property type="match status" value="1"/>
</dbReference>
<evidence type="ECO:0000256" key="1">
    <source>
        <dbReference type="ARBA" id="ARBA00037217"/>
    </source>
</evidence>
<organism evidence="5 6">
    <name type="scientific">Sphaerisporangium rhizosphaerae</name>
    <dbReference type="NCBI Taxonomy" id="2269375"/>
    <lineage>
        <taxon>Bacteria</taxon>
        <taxon>Bacillati</taxon>
        <taxon>Actinomycetota</taxon>
        <taxon>Actinomycetes</taxon>
        <taxon>Streptosporangiales</taxon>
        <taxon>Streptosporangiaceae</taxon>
        <taxon>Sphaerisporangium</taxon>
    </lineage>
</organism>
<evidence type="ECO:0000313" key="5">
    <source>
        <dbReference type="EMBL" id="MFC7386978.1"/>
    </source>
</evidence>
<comment type="caution">
    <text evidence="5">The sequence shown here is derived from an EMBL/GenBank/DDBJ whole genome shotgun (WGS) entry which is preliminary data.</text>
</comment>
<keyword evidence="6" id="KW-1185">Reference proteome</keyword>
<gene>
    <name evidence="5" type="ORF">ACFQSB_32540</name>
</gene>
<evidence type="ECO:0000256" key="3">
    <source>
        <dbReference type="ARBA" id="ARBA00040298"/>
    </source>
</evidence>
<dbReference type="Gene3D" id="3.50.50.60">
    <property type="entry name" value="FAD/NAD(P)-binding domain"/>
    <property type="match status" value="1"/>
</dbReference>
<sequence>MHRSHYDAVIVGGGHNGLVAAAYLAKAGRRVLVLERQPYLGGLAVSARAFPGVDARLSRYSYLVSLLPGRIVADLGLPVTLLRRRFASYTPVGATGLLVDNADAARTAASFARVTGGAADHEQWERFYRMTAEVARRVAPTLLEPLLDRAAMREAVGDAEAWSALFERPIGETAAERFADEVVRGVVLTDALIGTFADPASGLLANRCFLYHVIGDGTGEWNVPVGGMGAVSGALADAASRGGADLRTGAEVLALDPAAAGPGGERRAAVTFRDEDGAEHAVTGEHVLVNAPPAVLARLLGAASGEEPEGAQLKVNMVLSRLPRLKDDAVDPAEAFAGTFHINEARDQLDRAYAQASAGRIPDLPPAEVYCHSLTDPSILGPSLRASGAQTMTLFGLHMPARLFRADPDASRREALAATLRSVNSVLAEPLEDCLLRGPDGVPCVEAKTPVDLATEAGLPGGHIFHQDLSWPFAEDAADAGRWGVETAHERVLLCGAGARRGGGVSGIPGRNAAMAILTAGA</sequence>
<evidence type="ECO:0000259" key="4">
    <source>
        <dbReference type="Pfam" id="PF01593"/>
    </source>
</evidence>
<proteinExistence type="predicted"/>
<evidence type="ECO:0000256" key="2">
    <source>
        <dbReference type="ARBA" id="ARBA00038825"/>
    </source>
</evidence>
<evidence type="ECO:0000313" key="6">
    <source>
        <dbReference type="Proteomes" id="UP001596496"/>
    </source>
</evidence>
<comment type="subunit">
    <text evidence="2">Interacts with COX5B; this interaction may contribute to localize PYROXD2 to the inner face of the inner mitochondrial membrane.</text>
</comment>
<dbReference type="Proteomes" id="UP001596496">
    <property type="component" value="Unassembled WGS sequence"/>
</dbReference>
<reference evidence="6" key="1">
    <citation type="journal article" date="2019" name="Int. J. Syst. Evol. Microbiol.">
        <title>The Global Catalogue of Microorganisms (GCM) 10K type strain sequencing project: providing services to taxonomists for standard genome sequencing and annotation.</title>
        <authorList>
            <consortium name="The Broad Institute Genomics Platform"/>
            <consortium name="The Broad Institute Genome Sequencing Center for Infectious Disease"/>
            <person name="Wu L."/>
            <person name="Ma J."/>
        </authorList>
    </citation>
    <scope>NUCLEOTIDE SEQUENCE [LARGE SCALE GENOMIC DNA]</scope>
    <source>
        <strain evidence="6">CECT 7649</strain>
    </source>
</reference>
<dbReference type="SUPFAM" id="SSF51905">
    <property type="entry name" value="FAD/NAD(P)-binding domain"/>
    <property type="match status" value="1"/>
</dbReference>
<dbReference type="InterPro" id="IPR002937">
    <property type="entry name" value="Amino_oxidase"/>
</dbReference>
<protein>
    <recommendedName>
        <fullName evidence="3">Pyridine nucleotide-disulfide oxidoreductase domain-containing protein 2</fullName>
    </recommendedName>
</protein>
<dbReference type="Pfam" id="PF01593">
    <property type="entry name" value="Amino_oxidase"/>
    <property type="match status" value="1"/>
</dbReference>
<dbReference type="RefSeq" id="WP_380830672.1">
    <property type="nucleotide sequence ID" value="NZ_JBHTCG010000032.1"/>
</dbReference>
<name>A0ABW2PGZ1_9ACTN</name>
<dbReference type="PANTHER" id="PTHR10668:SF103">
    <property type="entry name" value="PYRIDINE NUCLEOTIDE-DISULFIDE OXIDOREDUCTASE DOMAIN-CONTAINING PROTEIN 2"/>
    <property type="match status" value="1"/>
</dbReference>
<dbReference type="EMBL" id="JBHTCG010000032">
    <property type="protein sequence ID" value="MFC7386978.1"/>
    <property type="molecule type" value="Genomic_DNA"/>
</dbReference>
<comment type="function">
    <text evidence="1">Probable oxidoreductase that may play a role as regulator of mitochondrial function.</text>
</comment>
<dbReference type="InterPro" id="IPR036188">
    <property type="entry name" value="FAD/NAD-bd_sf"/>
</dbReference>
<feature type="domain" description="Amine oxidase" evidence="4">
    <location>
        <begin position="17"/>
        <end position="381"/>
    </location>
</feature>
<accession>A0ABW2PGZ1</accession>